<name>A0A7Z2ZQ65_9BACL</name>
<evidence type="ECO:0000259" key="3">
    <source>
        <dbReference type="PROSITE" id="PS51677"/>
    </source>
</evidence>
<dbReference type="PANTHER" id="PTHR10587">
    <property type="entry name" value="GLYCOSYL TRANSFERASE-RELATED"/>
    <property type="match status" value="1"/>
</dbReference>
<dbReference type="KEGG" id="cheb:HH215_28400"/>
<dbReference type="PROSITE" id="PS51677">
    <property type="entry name" value="NODB"/>
    <property type="match status" value="1"/>
</dbReference>
<dbReference type="SUPFAM" id="SSF88713">
    <property type="entry name" value="Glycoside hydrolase/deacetylase"/>
    <property type="match status" value="1"/>
</dbReference>
<dbReference type="GO" id="GO:0016020">
    <property type="term" value="C:membrane"/>
    <property type="evidence" value="ECO:0007669"/>
    <property type="project" value="TreeGrafter"/>
</dbReference>
<organism evidence="4 5">
    <name type="scientific">Cohnella herbarum</name>
    <dbReference type="NCBI Taxonomy" id="2728023"/>
    <lineage>
        <taxon>Bacteria</taxon>
        <taxon>Bacillati</taxon>
        <taxon>Bacillota</taxon>
        <taxon>Bacilli</taxon>
        <taxon>Bacillales</taxon>
        <taxon>Paenibacillaceae</taxon>
        <taxon>Cohnella</taxon>
    </lineage>
</organism>
<dbReference type="AlphaFoldDB" id="A0A7Z2ZQ65"/>
<evidence type="ECO:0000256" key="2">
    <source>
        <dbReference type="ARBA" id="ARBA00022801"/>
    </source>
</evidence>
<reference evidence="4 5" key="1">
    <citation type="submission" date="2020-04" db="EMBL/GenBank/DDBJ databases">
        <title>Genome sequencing of novel species.</title>
        <authorList>
            <person name="Heo J."/>
            <person name="Kim S.-J."/>
            <person name="Kim J.-S."/>
            <person name="Hong S.-B."/>
            <person name="Kwon S.-W."/>
        </authorList>
    </citation>
    <scope>NUCLEOTIDE SEQUENCE [LARGE SCALE GENOMIC DNA]</scope>
    <source>
        <strain evidence="4 5">MFER-1</strain>
    </source>
</reference>
<feature type="domain" description="NodB homology" evidence="3">
    <location>
        <begin position="32"/>
        <end position="215"/>
    </location>
</feature>
<sequence length="231" mass="26879">MNNKAEALPFKKDRYYYEKKGEMIWEVRTDHKMIAFTFDDGPDKVQTNQILDLLEKYEAKATFFVIGNRVTKYPEIVKRIVKEGHEVANHTYNHVYFKSPSSARIVQQEIERTEREIYQATGKKSSFFRPPGGLYDDTIVQVSNRMGLVPVMWSWHQDTRDWSKPGVRKIGDKVIRNARNGDIVLFHDHVQGKTQTVEALGIILPELRARGYRFVTVSELIKSSVSKEVRK</sequence>
<dbReference type="CDD" id="cd10917">
    <property type="entry name" value="CE4_NodB_like_6s_7s"/>
    <property type="match status" value="1"/>
</dbReference>
<accession>A0A7Z2ZQ65</accession>
<evidence type="ECO:0000313" key="4">
    <source>
        <dbReference type="EMBL" id="QJD86707.1"/>
    </source>
</evidence>
<gene>
    <name evidence="4" type="ORF">HH215_28400</name>
</gene>
<keyword evidence="5" id="KW-1185">Reference proteome</keyword>
<dbReference type="GO" id="GO:0046872">
    <property type="term" value="F:metal ion binding"/>
    <property type="evidence" value="ECO:0007669"/>
    <property type="project" value="UniProtKB-KW"/>
</dbReference>
<proteinExistence type="predicted"/>
<protein>
    <submittedName>
        <fullName evidence="4">Polysaccharide deacetylase family protein</fullName>
    </submittedName>
</protein>
<dbReference type="InterPro" id="IPR002509">
    <property type="entry name" value="NODB_dom"/>
</dbReference>
<keyword evidence="2" id="KW-0378">Hydrolase</keyword>
<dbReference type="Pfam" id="PF01522">
    <property type="entry name" value="Polysacc_deac_1"/>
    <property type="match status" value="1"/>
</dbReference>
<dbReference type="GO" id="GO:0005975">
    <property type="term" value="P:carbohydrate metabolic process"/>
    <property type="evidence" value="ECO:0007669"/>
    <property type="project" value="InterPro"/>
</dbReference>
<dbReference type="GO" id="GO:0016810">
    <property type="term" value="F:hydrolase activity, acting on carbon-nitrogen (but not peptide) bonds"/>
    <property type="evidence" value="ECO:0007669"/>
    <property type="project" value="InterPro"/>
</dbReference>
<evidence type="ECO:0000256" key="1">
    <source>
        <dbReference type="ARBA" id="ARBA00022723"/>
    </source>
</evidence>
<dbReference type="RefSeq" id="WP_169282953.1">
    <property type="nucleotide sequence ID" value="NZ_CP051680.1"/>
</dbReference>
<dbReference type="InterPro" id="IPR050248">
    <property type="entry name" value="Polysacc_deacetylase_ArnD"/>
</dbReference>
<dbReference type="EMBL" id="CP051680">
    <property type="protein sequence ID" value="QJD86707.1"/>
    <property type="molecule type" value="Genomic_DNA"/>
</dbReference>
<dbReference type="Proteomes" id="UP000502248">
    <property type="component" value="Chromosome"/>
</dbReference>
<keyword evidence="1" id="KW-0479">Metal-binding</keyword>
<dbReference type="Gene3D" id="3.20.20.370">
    <property type="entry name" value="Glycoside hydrolase/deacetylase"/>
    <property type="match status" value="1"/>
</dbReference>
<dbReference type="PANTHER" id="PTHR10587:SF133">
    <property type="entry name" value="CHITIN DEACETYLASE 1-RELATED"/>
    <property type="match status" value="1"/>
</dbReference>
<evidence type="ECO:0000313" key="5">
    <source>
        <dbReference type="Proteomes" id="UP000502248"/>
    </source>
</evidence>
<dbReference type="InterPro" id="IPR011330">
    <property type="entry name" value="Glyco_hydro/deAcase_b/a-brl"/>
</dbReference>